<dbReference type="SUPFAM" id="SSF56317">
    <property type="entry name" value="Carbon-nitrogen hydrolase"/>
    <property type="match status" value="1"/>
</dbReference>
<protein>
    <recommendedName>
        <fullName evidence="7 8">Glutamine-dependent NAD(+) synthetase</fullName>
        <ecNumber evidence="7 8">6.3.5.1</ecNumber>
    </recommendedName>
    <alternativeName>
        <fullName evidence="7 8">NAD(+) synthase [glutamine-hydrolyzing]</fullName>
    </alternativeName>
</protein>
<comment type="similarity">
    <text evidence="2 7 8">In the C-terminal section; belongs to the NAD synthetase family.</text>
</comment>
<keyword evidence="5 7" id="KW-0067">ATP-binding</keyword>
<keyword evidence="4 7" id="KW-0547">Nucleotide-binding</keyword>
<keyword evidence="14" id="KW-1185">Reference proteome</keyword>
<evidence type="ECO:0000256" key="1">
    <source>
        <dbReference type="ARBA" id="ARBA00005188"/>
    </source>
</evidence>
<dbReference type="RefSeq" id="WP_233729824.1">
    <property type="nucleotide sequence ID" value="NZ_JAJVCN010000003.1"/>
</dbReference>
<evidence type="ECO:0000256" key="6">
    <source>
        <dbReference type="ARBA" id="ARBA00023027"/>
    </source>
</evidence>
<feature type="binding site" evidence="7">
    <location>
        <position position="179"/>
    </location>
    <ligand>
        <name>L-glutamine</name>
        <dbReference type="ChEBI" id="CHEBI:58359"/>
    </ligand>
</feature>
<feature type="active site" description="Proton acceptor; for glutaminase activity" evidence="7">
    <location>
        <position position="44"/>
    </location>
</feature>
<feature type="domain" description="CN hydrolase" evidence="12">
    <location>
        <begin position="4"/>
        <end position="249"/>
    </location>
</feature>
<gene>
    <name evidence="7" type="primary">nadE</name>
    <name evidence="13" type="ORF">LWC34_36685</name>
</gene>
<proteinExistence type="inferred from homology"/>
<reference evidence="13 14" key="1">
    <citation type="submission" date="2021-12" db="EMBL/GenBank/DDBJ databases">
        <title>Genome sequence of Kibdelosporangium philippinense ATCC 49844.</title>
        <authorList>
            <person name="Fedorov E.A."/>
            <person name="Omeragic M."/>
            <person name="Shalygina K.F."/>
            <person name="Maclea K.S."/>
        </authorList>
    </citation>
    <scope>NUCLEOTIDE SEQUENCE [LARGE SCALE GENOMIC DNA]</scope>
    <source>
        <strain evidence="13 14">ATCC 49844</strain>
    </source>
</reference>
<evidence type="ECO:0000256" key="4">
    <source>
        <dbReference type="ARBA" id="ARBA00022741"/>
    </source>
</evidence>
<evidence type="ECO:0000259" key="12">
    <source>
        <dbReference type="PROSITE" id="PS50263"/>
    </source>
</evidence>
<dbReference type="HAMAP" id="MF_02090">
    <property type="entry name" value="NadE_glutamine_dep"/>
    <property type="match status" value="1"/>
</dbReference>
<evidence type="ECO:0000256" key="10">
    <source>
        <dbReference type="RuleBase" id="RU003811"/>
    </source>
</evidence>
<comment type="caution">
    <text evidence="7">Lacks conserved residue(s) required for the propagation of feature annotation.</text>
</comment>
<feature type="active site" description="Nucleophile; for glutaminase activity" evidence="7">
    <location>
        <position position="152"/>
    </location>
</feature>
<dbReference type="InterPro" id="IPR022310">
    <property type="entry name" value="NAD/GMP_synthase"/>
</dbReference>
<dbReference type="PROSITE" id="PS50263">
    <property type="entry name" value="CN_HYDROLASE"/>
    <property type="match status" value="1"/>
</dbReference>
<evidence type="ECO:0000256" key="5">
    <source>
        <dbReference type="ARBA" id="ARBA00022840"/>
    </source>
</evidence>
<feature type="binding site" evidence="7">
    <location>
        <position position="425"/>
    </location>
    <ligand>
        <name>deamido-NAD(+)</name>
        <dbReference type="ChEBI" id="CHEBI:58437"/>
        <note>ligand shared between two neighboring subunits</note>
    </ligand>
</feature>
<dbReference type="InterPro" id="IPR014729">
    <property type="entry name" value="Rossmann-like_a/b/a_fold"/>
</dbReference>
<dbReference type="NCBIfam" id="NF010588">
    <property type="entry name" value="PRK13981.1"/>
    <property type="match status" value="1"/>
</dbReference>
<evidence type="ECO:0000256" key="9">
    <source>
        <dbReference type="PROSITE-ProRule" id="PRU10139"/>
    </source>
</evidence>
<accession>A0ABS8ZKH6</accession>
<evidence type="ECO:0000313" key="14">
    <source>
        <dbReference type="Proteomes" id="UP001521150"/>
    </source>
</evidence>
<dbReference type="NCBIfam" id="TIGR00552">
    <property type="entry name" value="nadE"/>
    <property type="match status" value="1"/>
</dbReference>
<dbReference type="PANTHER" id="PTHR23090:SF9">
    <property type="entry name" value="GLUTAMINE-DEPENDENT NAD(+) SYNTHETASE"/>
    <property type="match status" value="1"/>
</dbReference>
<evidence type="ECO:0000256" key="8">
    <source>
        <dbReference type="PIRNR" id="PIRNR006630"/>
    </source>
</evidence>
<evidence type="ECO:0000256" key="2">
    <source>
        <dbReference type="ARBA" id="ARBA00007145"/>
    </source>
</evidence>
<dbReference type="Pfam" id="PF00795">
    <property type="entry name" value="CN_hydrolase"/>
    <property type="match status" value="1"/>
</dbReference>
<comment type="catalytic activity">
    <reaction evidence="7 8">
        <text>deamido-NAD(+) + L-glutamine + ATP + H2O = L-glutamate + AMP + diphosphate + NAD(+) + H(+)</text>
        <dbReference type="Rhea" id="RHEA:24384"/>
        <dbReference type="ChEBI" id="CHEBI:15377"/>
        <dbReference type="ChEBI" id="CHEBI:15378"/>
        <dbReference type="ChEBI" id="CHEBI:29985"/>
        <dbReference type="ChEBI" id="CHEBI:30616"/>
        <dbReference type="ChEBI" id="CHEBI:33019"/>
        <dbReference type="ChEBI" id="CHEBI:57540"/>
        <dbReference type="ChEBI" id="CHEBI:58359"/>
        <dbReference type="ChEBI" id="CHEBI:58437"/>
        <dbReference type="ChEBI" id="CHEBI:456215"/>
        <dbReference type="EC" id="6.3.5.1"/>
    </reaction>
</comment>
<comment type="pathway">
    <text evidence="1 7 8">Cofactor biosynthesis; NAD(+) biosynthesis; NAD(+) from deamido-NAD(+) (L-Gln route): step 1/1.</text>
</comment>
<comment type="caution">
    <text evidence="13">The sequence shown here is derived from an EMBL/GenBank/DDBJ whole genome shotgun (WGS) entry which is preliminary data.</text>
</comment>
<feature type="active site" description="For glutaminase activity" evidence="7">
    <location>
        <position position="116"/>
    </location>
</feature>
<comment type="function">
    <text evidence="7">Catalyzes the ATP-dependent amidation of deamido-NAD to form NAD. Uses L-glutamine as a nitrogen source.</text>
</comment>
<dbReference type="PROSITE" id="PS00920">
    <property type="entry name" value="NITRIL_CHT_1"/>
    <property type="match status" value="1"/>
</dbReference>
<dbReference type="EMBL" id="JAJVCN010000003">
    <property type="protein sequence ID" value="MCE7008310.1"/>
    <property type="molecule type" value="Genomic_DNA"/>
</dbReference>
<dbReference type="InterPro" id="IPR014445">
    <property type="entry name" value="Gln-dep_NAD_synthase"/>
</dbReference>
<dbReference type="EC" id="6.3.5.1" evidence="7 8"/>
<dbReference type="SUPFAM" id="SSF52402">
    <property type="entry name" value="Adenine nucleotide alpha hydrolases-like"/>
    <property type="match status" value="1"/>
</dbReference>
<feature type="active site" description="Proton acceptor" evidence="9">
    <location>
        <position position="44"/>
    </location>
</feature>
<feature type="binding site" evidence="7">
    <location>
        <position position="122"/>
    </location>
    <ligand>
        <name>L-glutamine</name>
        <dbReference type="ChEBI" id="CHEBI:58359"/>
    </ligand>
</feature>
<dbReference type="PANTHER" id="PTHR23090">
    <property type="entry name" value="NH 3 /GLUTAMINE-DEPENDENT NAD + SYNTHETASE"/>
    <property type="match status" value="1"/>
</dbReference>
<feature type="binding site" evidence="7">
    <location>
        <position position="541"/>
    </location>
    <ligand>
        <name>deamido-NAD(+)</name>
        <dbReference type="ChEBI" id="CHEBI:58437"/>
        <note>ligand shared between two neighboring subunits</note>
    </ligand>
</feature>
<dbReference type="GO" id="GO:0003952">
    <property type="term" value="F:NAD+ synthase (glutamine-hydrolyzing) activity"/>
    <property type="evidence" value="ECO:0007669"/>
    <property type="project" value="UniProtKB-EC"/>
</dbReference>
<dbReference type="CDD" id="cd00553">
    <property type="entry name" value="NAD_synthase"/>
    <property type="match status" value="1"/>
</dbReference>
<dbReference type="Gene3D" id="3.60.110.10">
    <property type="entry name" value="Carbon-nitrogen hydrolase"/>
    <property type="match status" value="1"/>
</dbReference>
<name>A0ABS8ZKH6_9PSEU</name>
<comment type="similarity">
    <text evidence="10">Belongs to the NAD synthetase family.</text>
</comment>
<dbReference type="Gene3D" id="3.40.50.620">
    <property type="entry name" value="HUPs"/>
    <property type="match status" value="1"/>
</dbReference>
<dbReference type="InterPro" id="IPR003694">
    <property type="entry name" value="NAD_synthase"/>
</dbReference>
<dbReference type="Pfam" id="PF02540">
    <property type="entry name" value="NAD_synthase"/>
    <property type="match status" value="1"/>
</dbReference>
<evidence type="ECO:0000256" key="7">
    <source>
        <dbReference type="HAMAP-Rule" id="MF_02090"/>
    </source>
</evidence>
<sequence length="572" mass="61474">MPQLRIATAQVNTRVGDLTGNADLIVEWTRKAAEQGAHLVVFPEMALTGYPVEDLALRESFTAASKRTLAELAGRLADAGCGSQAVYVGYQDADEVGPRNAAAVLYEGKIVATQFKHHLPNYGVFDERRYYKPGHTLDIIQLHGVEIGMVICEDLWQDGGPITALGQAGVDLVISPNASPYEKNKDDQRLPLVARRAAEAGAPLVYLNLIGGQDELVFDGDSIVVSAEGQVLTRAPQFVEHLTVLDMSFPGGSARAEGQFGGFTVRRVSLSDSPVPAYEPLPLPPVAEPLPEEAEVWFALVTGLRDYVHKNGFRSVTFGMSGGIDSAVVAALAADALGGASVYGISMPSAYSSSHSKDDAADLARRIGAHYSVQPIGAMVDAFVSQLGLTGLAEENVQARCRGVTLMGLSNQHGHLVLATGNKTELAVGYSTIYGDAVGGFAPIKDVPKTLVWQLARWRNAEAEKLGEVPPIPENSISKPPSAELRPGQLDSDSLPDYELLDDILDDYVEGDKGYADLLAQGFSAEVIDKVLRMVDLAEYKRRQYPPGTKISVKGFGRDRRLPITNGWREGH</sequence>
<evidence type="ECO:0000313" key="13">
    <source>
        <dbReference type="EMBL" id="MCE7008310.1"/>
    </source>
</evidence>
<organism evidence="13 14">
    <name type="scientific">Kibdelosporangium philippinense</name>
    <dbReference type="NCBI Taxonomy" id="211113"/>
    <lineage>
        <taxon>Bacteria</taxon>
        <taxon>Bacillati</taxon>
        <taxon>Actinomycetota</taxon>
        <taxon>Actinomycetes</taxon>
        <taxon>Pseudonocardiales</taxon>
        <taxon>Pseudonocardiaceae</taxon>
        <taxon>Kibdelosporangium</taxon>
    </lineage>
</organism>
<evidence type="ECO:0000256" key="3">
    <source>
        <dbReference type="ARBA" id="ARBA00022598"/>
    </source>
</evidence>
<evidence type="ECO:0000256" key="11">
    <source>
        <dbReference type="SAM" id="MobiDB-lite"/>
    </source>
</evidence>
<feature type="binding site" evidence="7">
    <location>
        <position position="420"/>
    </location>
    <ligand>
        <name>ATP</name>
        <dbReference type="ChEBI" id="CHEBI:30616"/>
    </ligand>
</feature>
<dbReference type="InterPro" id="IPR000132">
    <property type="entry name" value="Nitrilase/CN_hydratase_CS"/>
</dbReference>
<dbReference type="CDD" id="cd07570">
    <property type="entry name" value="GAT_Gln-NAD-synth"/>
    <property type="match status" value="1"/>
</dbReference>
<keyword evidence="3 7" id="KW-0436">Ligase</keyword>
<feature type="binding site" evidence="7">
    <location>
        <begin position="319"/>
        <end position="326"/>
    </location>
    <ligand>
        <name>ATP</name>
        <dbReference type="ChEBI" id="CHEBI:30616"/>
    </ligand>
</feature>
<feature type="binding site" evidence="7">
    <location>
        <position position="185"/>
    </location>
    <ligand>
        <name>L-glutamine</name>
        <dbReference type="ChEBI" id="CHEBI:58359"/>
    </ligand>
</feature>
<feature type="region of interest" description="Disordered" evidence="11">
    <location>
        <begin position="467"/>
        <end position="490"/>
    </location>
</feature>
<dbReference type="InterPro" id="IPR003010">
    <property type="entry name" value="C-N_Hydrolase"/>
</dbReference>
<feature type="binding site" evidence="7">
    <location>
        <position position="396"/>
    </location>
    <ligand>
        <name>deamido-NAD(+)</name>
        <dbReference type="ChEBI" id="CHEBI:58437"/>
        <note>ligand shared between two neighboring subunits</note>
    </ligand>
</feature>
<dbReference type="InterPro" id="IPR036526">
    <property type="entry name" value="C-N_Hydrolase_sf"/>
</dbReference>
<dbReference type="Proteomes" id="UP001521150">
    <property type="component" value="Unassembled WGS sequence"/>
</dbReference>
<keyword evidence="6 7" id="KW-0520">NAD</keyword>
<dbReference type="PIRSF" id="PIRSF006630">
    <property type="entry name" value="NADS_GAT"/>
    <property type="match status" value="1"/>
</dbReference>